<keyword evidence="6 12" id="KW-0479">Metal-binding</keyword>
<evidence type="ECO:0000256" key="6">
    <source>
        <dbReference type="ARBA" id="ARBA00022723"/>
    </source>
</evidence>
<dbReference type="AlphaFoldDB" id="A0A5N6M9G3"/>
<reference evidence="15 16" key="1">
    <citation type="submission" date="2019-05" db="EMBL/GenBank/DDBJ databases">
        <title>Mikania micrantha, genome provides insights into the molecular mechanism of rapid growth.</title>
        <authorList>
            <person name="Liu B."/>
        </authorList>
    </citation>
    <scope>NUCLEOTIDE SEQUENCE [LARGE SCALE GENOMIC DNA]</scope>
    <source>
        <strain evidence="15">NLD-2019</strain>
        <tissue evidence="15">Leaf</tissue>
    </source>
</reference>
<name>A0A5N6M9G3_9ASTR</name>
<evidence type="ECO:0000256" key="9">
    <source>
        <dbReference type="ARBA" id="ARBA00023004"/>
    </source>
</evidence>
<evidence type="ECO:0000256" key="12">
    <source>
        <dbReference type="PIRSR" id="PIRSR602401-1"/>
    </source>
</evidence>
<gene>
    <name evidence="15" type="ORF">E3N88_32586</name>
</gene>
<dbReference type="InterPro" id="IPR002401">
    <property type="entry name" value="Cyt_P450_E_grp-I"/>
</dbReference>
<evidence type="ECO:0000256" key="1">
    <source>
        <dbReference type="ARBA" id="ARBA00001971"/>
    </source>
</evidence>
<evidence type="ECO:0000256" key="14">
    <source>
        <dbReference type="SAM" id="Phobius"/>
    </source>
</evidence>
<evidence type="ECO:0000256" key="2">
    <source>
        <dbReference type="ARBA" id="ARBA00004167"/>
    </source>
</evidence>
<evidence type="ECO:0000256" key="4">
    <source>
        <dbReference type="ARBA" id="ARBA00022617"/>
    </source>
</evidence>
<evidence type="ECO:0000256" key="5">
    <source>
        <dbReference type="ARBA" id="ARBA00022692"/>
    </source>
</evidence>
<dbReference type="PRINTS" id="PR00385">
    <property type="entry name" value="P450"/>
</dbReference>
<dbReference type="PANTHER" id="PTHR47944">
    <property type="entry name" value="CYTOCHROME P450 98A9"/>
    <property type="match status" value="1"/>
</dbReference>
<keyword evidence="5 14" id="KW-0812">Transmembrane</keyword>
<dbReference type="GO" id="GO:0016020">
    <property type="term" value="C:membrane"/>
    <property type="evidence" value="ECO:0007669"/>
    <property type="project" value="UniProtKB-SubCell"/>
</dbReference>
<feature type="transmembrane region" description="Helical" evidence="14">
    <location>
        <begin position="254"/>
        <end position="272"/>
    </location>
</feature>
<dbReference type="OrthoDB" id="6764281at2759"/>
<evidence type="ECO:0000256" key="7">
    <source>
        <dbReference type="ARBA" id="ARBA00022989"/>
    </source>
</evidence>
<evidence type="ECO:0000313" key="15">
    <source>
        <dbReference type="EMBL" id="KAD3337066.1"/>
    </source>
</evidence>
<dbReference type="Gene3D" id="1.10.630.10">
    <property type="entry name" value="Cytochrome P450"/>
    <property type="match status" value="1"/>
</dbReference>
<dbReference type="PROSITE" id="PS00086">
    <property type="entry name" value="CYTOCHROME_P450"/>
    <property type="match status" value="1"/>
</dbReference>
<protein>
    <recommendedName>
        <fullName evidence="17">Cytochrome P450</fullName>
    </recommendedName>
</protein>
<comment type="subcellular location">
    <subcellularLocation>
        <location evidence="2">Membrane</location>
        <topology evidence="2">Single-pass membrane protein</topology>
    </subcellularLocation>
</comment>
<keyword evidence="7 14" id="KW-1133">Transmembrane helix</keyword>
<organism evidence="15 16">
    <name type="scientific">Mikania micrantha</name>
    <name type="common">bitter vine</name>
    <dbReference type="NCBI Taxonomy" id="192012"/>
    <lineage>
        <taxon>Eukaryota</taxon>
        <taxon>Viridiplantae</taxon>
        <taxon>Streptophyta</taxon>
        <taxon>Embryophyta</taxon>
        <taxon>Tracheophyta</taxon>
        <taxon>Spermatophyta</taxon>
        <taxon>Magnoliopsida</taxon>
        <taxon>eudicotyledons</taxon>
        <taxon>Gunneridae</taxon>
        <taxon>Pentapetalae</taxon>
        <taxon>asterids</taxon>
        <taxon>campanulids</taxon>
        <taxon>Asterales</taxon>
        <taxon>Asteraceae</taxon>
        <taxon>Asteroideae</taxon>
        <taxon>Heliantheae alliance</taxon>
        <taxon>Eupatorieae</taxon>
        <taxon>Mikania</taxon>
    </lineage>
</organism>
<dbReference type="PANTHER" id="PTHR47944:SF17">
    <property type="entry name" value="3,9-DIHYDROXYPTEROCARPAN 6A-MONOOXYGENASE"/>
    <property type="match status" value="1"/>
</dbReference>
<evidence type="ECO:0008006" key="17">
    <source>
        <dbReference type="Google" id="ProtNLM"/>
    </source>
</evidence>
<evidence type="ECO:0000313" key="16">
    <source>
        <dbReference type="Proteomes" id="UP000326396"/>
    </source>
</evidence>
<dbReference type="SUPFAM" id="SSF48264">
    <property type="entry name" value="Cytochrome P450"/>
    <property type="match status" value="1"/>
</dbReference>
<dbReference type="EMBL" id="SZYD01000016">
    <property type="protein sequence ID" value="KAD3337066.1"/>
    <property type="molecule type" value="Genomic_DNA"/>
</dbReference>
<keyword evidence="9 12" id="KW-0408">Iron</keyword>
<evidence type="ECO:0000256" key="13">
    <source>
        <dbReference type="RuleBase" id="RU000461"/>
    </source>
</evidence>
<comment type="caution">
    <text evidence="15">The sequence shown here is derived from an EMBL/GenBank/DDBJ whole genome shotgun (WGS) entry which is preliminary data.</text>
</comment>
<comment type="similarity">
    <text evidence="3 13">Belongs to the cytochrome P450 family.</text>
</comment>
<sequence>MNKVVEEIDQVVGKNKLLQESDIPNLPYLQNTVKETLRLHPAAPLLQKLPTEDCIVGGYHIPANTITFINLWSLGRDPTYWERPLEFRPERFEEKQIDVRGQNFHFLPFGSGKRMCPGVSLGLMFVYTILGSMIQCFTWKAGKYGNLTSVDMEEGTGIALTRANPLVCVPTTRLDLDPLGKQCSTCNNESDTYCGLVERLPSGLDGGRGVIRQLGRGGIRLVLGCLYFPCSASLNLWKHGCKLVAWVGAARGQGLGWSLIGLGLFWAGVWLIRWKPAVAAHFWHLVLLPWLLRCCWS</sequence>
<evidence type="ECO:0000256" key="11">
    <source>
        <dbReference type="ARBA" id="ARBA00023136"/>
    </source>
</evidence>
<evidence type="ECO:0000256" key="10">
    <source>
        <dbReference type="ARBA" id="ARBA00023033"/>
    </source>
</evidence>
<comment type="cofactor">
    <cofactor evidence="1 12">
        <name>heme</name>
        <dbReference type="ChEBI" id="CHEBI:30413"/>
    </cofactor>
</comment>
<dbReference type="Proteomes" id="UP000326396">
    <property type="component" value="Linkage Group LG6"/>
</dbReference>
<feature type="binding site" description="axial binding residue" evidence="12">
    <location>
        <position position="116"/>
    </location>
    <ligand>
        <name>heme</name>
        <dbReference type="ChEBI" id="CHEBI:30413"/>
    </ligand>
    <ligandPart>
        <name>Fe</name>
        <dbReference type="ChEBI" id="CHEBI:18248"/>
    </ligandPart>
</feature>
<dbReference type="GO" id="GO:0005506">
    <property type="term" value="F:iron ion binding"/>
    <property type="evidence" value="ECO:0007669"/>
    <property type="project" value="InterPro"/>
</dbReference>
<keyword evidence="16" id="KW-1185">Reference proteome</keyword>
<dbReference type="InterPro" id="IPR036396">
    <property type="entry name" value="Cyt_P450_sf"/>
</dbReference>
<keyword evidence="8 13" id="KW-0560">Oxidoreductase</keyword>
<keyword evidence="10 13" id="KW-0503">Monooxygenase</keyword>
<dbReference type="InterPro" id="IPR001128">
    <property type="entry name" value="Cyt_P450"/>
</dbReference>
<dbReference type="GO" id="GO:0004497">
    <property type="term" value="F:monooxygenase activity"/>
    <property type="evidence" value="ECO:0007669"/>
    <property type="project" value="UniProtKB-KW"/>
</dbReference>
<dbReference type="GO" id="GO:0016705">
    <property type="term" value="F:oxidoreductase activity, acting on paired donors, with incorporation or reduction of molecular oxygen"/>
    <property type="evidence" value="ECO:0007669"/>
    <property type="project" value="InterPro"/>
</dbReference>
<dbReference type="PRINTS" id="PR00463">
    <property type="entry name" value="EP450I"/>
</dbReference>
<keyword evidence="4 12" id="KW-0349">Heme</keyword>
<evidence type="ECO:0000256" key="3">
    <source>
        <dbReference type="ARBA" id="ARBA00010617"/>
    </source>
</evidence>
<accession>A0A5N6M9G3</accession>
<keyword evidence="11 14" id="KW-0472">Membrane</keyword>
<dbReference type="Pfam" id="PF00067">
    <property type="entry name" value="p450"/>
    <property type="match status" value="1"/>
</dbReference>
<evidence type="ECO:0000256" key="8">
    <source>
        <dbReference type="ARBA" id="ARBA00023002"/>
    </source>
</evidence>
<proteinExistence type="inferred from homology"/>
<dbReference type="InterPro" id="IPR017972">
    <property type="entry name" value="Cyt_P450_CS"/>
</dbReference>
<dbReference type="GO" id="GO:0020037">
    <property type="term" value="F:heme binding"/>
    <property type="evidence" value="ECO:0007669"/>
    <property type="project" value="InterPro"/>
</dbReference>